<dbReference type="Proteomes" id="UP000256329">
    <property type="component" value="Unassembled WGS sequence"/>
</dbReference>
<protein>
    <submittedName>
        <fullName evidence="5">ArsR family transcriptional regulator</fullName>
    </submittedName>
</protein>
<dbReference type="PROSITE" id="PS50987">
    <property type="entry name" value="HTH_ARSR_2"/>
    <property type="match status" value="1"/>
</dbReference>
<dbReference type="SMART" id="SM00418">
    <property type="entry name" value="HTH_ARSR"/>
    <property type="match status" value="1"/>
</dbReference>
<sequence length="113" mass="13035">MSLSRVFKALADDTRRQILQLLQERDLTAGEIAAHFELSWPTISHHLSVLKQAHLVQDYRKGQNIFYSLNTTVFQEVVGWVMNLVVERERKKEGEGKCRGKTRPRTILFPGEA</sequence>
<dbReference type="NCBIfam" id="NF033789">
    <property type="entry name" value="repress_SdpR"/>
    <property type="match status" value="1"/>
</dbReference>
<dbReference type="CDD" id="cd00090">
    <property type="entry name" value="HTH_ARSR"/>
    <property type="match status" value="1"/>
</dbReference>
<dbReference type="GO" id="GO:0003677">
    <property type="term" value="F:DNA binding"/>
    <property type="evidence" value="ECO:0007669"/>
    <property type="project" value="UniProtKB-KW"/>
</dbReference>
<dbReference type="PRINTS" id="PR00778">
    <property type="entry name" value="HTHARSR"/>
</dbReference>
<dbReference type="PANTHER" id="PTHR33154:SF33">
    <property type="entry name" value="TRANSCRIPTIONAL REPRESSOR SDPR"/>
    <property type="match status" value="1"/>
</dbReference>
<evidence type="ECO:0000313" key="5">
    <source>
        <dbReference type="EMBL" id="RDV84714.1"/>
    </source>
</evidence>
<keyword evidence="2" id="KW-0238">DNA-binding</keyword>
<keyword evidence="1" id="KW-0805">Transcription regulation</keyword>
<dbReference type="PANTHER" id="PTHR33154">
    <property type="entry name" value="TRANSCRIPTIONAL REGULATOR, ARSR FAMILY"/>
    <property type="match status" value="1"/>
</dbReference>
<dbReference type="NCBIfam" id="NF033788">
    <property type="entry name" value="HTH_metalloreg"/>
    <property type="match status" value="1"/>
</dbReference>
<dbReference type="SUPFAM" id="SSF46785">
    <property type="entry name" value="Winged helix' DNA-binding domain"/>
    <property type="match status" value="1"/>
</dbReference>
<dbReference type="InterPro" id="IPR001845">
    <property type="entry name" value="HTH_ArsR_DNA-bd_dom"/>
</dbReference>
<evidence type="ECO:0000259" key="4">
    <source>
        <dbReference type="PROSITE" id="PS50987"/>
    </source>
</evidence>
<dbReference type="InterPro" id="IPR047796">
    <property type="entry name" value="SdpR-like_repress"/>
</dbReference>
<dbReference type="AlphaFoldDB" id="A0A3D8P5X5"/>
<keyword evidence="3" id="KW-0804">Transcription</keyword>
<accession>A0A3D8P5X5</accession>
<dbReference type="InterPro" id="IPR036388">
    <property type="entry name" value="WH-like_DNA-bd_sf"/>
</dbReference>
<feature type="domain" description="HTH arsR-type" evidence="4">
    <location>
        <begin position="1"/>
        <end position="89"/>
    </location>
</feature>
<dbReference type="InterPro" id="IPR011991">
    <property type="entry name" value="ArsR-like_HTH"/>
</dbReference>
<comment type="caution">
    <text evidence="5">The sequence shown here is derived from an EMBL/GenBank/DDBJ whole genome shotgun (WGS) entry which is preliminary data.</text>
</comment>
<organism evidence="5 6">
    <name type="scientific">Ammonifex thiophilus</name>
    <dbReference type="NCBI Taxonomy" id="444093"/>
    <lineage>
        <taxon>Bacteria</taxon>
        <taxon>Bacillati</taxon>
        <taxon>Bacillota</taxon>
        <taxon>Clostridia</taxon>
        <taxon>Thermoanaerobacterales</taxon>
        <taxon>Thermoanaerobacteraceae</taxon>
        <taxon>Ammonifex</taxon>
    </lineage>
</organism>
<dbReference type="Pfam" id="PF01022">
    <property type="entry name" value="HTH_5"/>
    <property type="match status" value="1"/>
</dbReference>
<evidence type="ECO:0000313" key="6">
    <source>
        <dbReference type="Proteomes" id="UP000256329"/>
    </source>
</evidence>
<evidence type="ECO:0000256" key="1">
    <source>
        <dbReference type="ARBA" id="ARBA00023015"/>
    </source>
</evidence>
<dbReference type="Gene3D" id="1.10.10.10">
    <property type="entry name" value="Winged helix-like DNA-binding domain superfamily/Winged helix DNA-binding domain"/>
    <property type="match status" value="1"/>
</dbReference>
<gene>
    <name evidence="5" type="ORF">DXX99_01295</name>
</gene>
<dbReference type="InterPro" id="IPR051081">
    <property type="entry name" value="HTH_MetalResp_TranReg"/>
</dbReference>
<evidence type="ECO:0000256" key="2">
    <source>
        <dbReference type="ARBA" id="ARBA00023125"/>
    </source>
</evidence>
<reference evidence="5 6" key="1">
    <citation type="submission" date="2018-08" db="EMBL/GenBank/DDBJ databases">
        <title>Form III RuBisCO-mediated autotrophy in Thermodesulfobium bacteria.</title>
        <authorList>
            <person name="Toshchakov S.V."/>
            <person name="Kublanov I.V."/>
            <person name="Frolov E."/>
            <person name="Bonch-Osmolovskaya E.A."/>
            <person name="Tourova T.P."/>
            <person name="Chernych N.A."/>
            <person name="Lebedinsky A.V."/>
        </authorList>
    </citation>
    <scope>NUCLEOTIDE SEQUENCE [LARGE SCALE GENOMIC DNA]</scope>
    <source>
        <strain evidence="5 6">SR</strain>
    </source>
</reference>
<evidence type="ECO:0000256" key="3">
    <source>
        <dbReference type="ARBA" id="ARBA00023163"/>
    </source>
</evidence>
<dbReference type="GO" id="GO:0003700">
    <property type="term" value="F:DNA-binding transcription factor activity"/>
    <property type="evidence" value="ECO:0007669"/>
    <property type="project" value="InterPro"/>
</dbReference>
<dbReference type="EMBL" id="QSLN01000001">
    <property type="protein sequence ID" value="RDV84714.1"/>
    <property type="molecule type" value="Genomic_DNA"/>
</dbReference>
<dbReference type="OrthoDB" id="9799175at2"/>
<dbReference type="InterPro" id="IPR036390">
    <property type="entry name" value="WH_DNA-bd_sf"/>
</dbReference>
<keyword evidence="6" id="KW-1185">Reference proteome</keyword>
<proteinExistence type="predicted"/>
<name>A0A3D8P5X5_9THEO</name>
<dbReference type="RefSeq" id="WP_115791708.1">
    <property type="nucleotide sequence ID" value="NZ_QSLN01000001.1"/>
</dbReference>